<protein>
    <submittedName>
        <fullName evidence="2">Glycosyltransferase</fullName>
        <ecNumber evidence="2">2.4.-.-</ecNumber>
    </submittedName>
</protein>
<keyword evidence="3" id="KW-1185">Reference proteome</keyword>
<dbReference type="RefSeq" id="WP_241604577.1">
    <property type="nucleotide sequence ID" value="NZ_JAKVIN010000009.1"/>
</dbReference>
<comment type="caution">
    <text evidence="2">The sequence shown here is derived from an EMBL/GenBank/DDBJ whole genome shotgun (WGS) entry which is preliminary data.</text>
</comment>
<dbReference type="Gene3D" id="3.90.550.10">
    <property type="entry name" value="Spore Coat Polysaccharide Biosynthesis Protein SpsA, Chain A"/>
    <property type="match status" value="1"/>
</dbReference>
<dbReference type="EMBL" id="JAKVIN010000009">
    <property type="protein sequence ID" value="MCJ8151401.1"/>
    <property type="molecule type" value="Genomic_DNA"/>
</dbReference>
<organism evidence="2 3">
    <name type="scientific">Shinella sedimenti</name>
    <dbReference type="NCBI Taxonomy" id="2919913"/>
    <lineage>
        <taxon>Bacteria</taxon>
        <taxon>Pseudomonadati</taxon>
        <taxon>Pseudomonadota</taxon>
        <taxon>Alphaproteobacteria</taxon>
        <taxon>Hyphomicrobiales</taxon>
        <taxon>Rhizobiaceae</taxon>
        <taxon>Shinella</taxon>
    </lineage>
</organism>
<gene>
    <name evidence="2" type="ORF">MKI86_19865</name>
</gene>
<keyword evidence="2" id="KW-0614">Plasmid</keyword>
<feature type="domain" description="Glycosyltransferase 2-like" evidence="1">
    <location>
        <begin position="12"/>
        <end position="123"/>
    </location>
</feature>
<dbReference type="GO" id="GO:0016757">
    <property type="term" value="F:glycosyltransferase activity"/>
    <property type="evidence" value="ECO:0007669"/>
    <property type="project" value="UniProtKB-KW"/>
</dbReference>
<dbReference type="InterPro" id="IPR001173">
    <property type="entry name" value="Glyco_trans_2-like"/>
</dbReference>
<dbReference type="InterPro" id="IPR029044">
    <property type="entry name" value="Nucleotide-diphossugar_trans"/>
</dbReference>
<proteinExistence type="predicted"/>
<evidence type="ECO:0000313" key="3">
    <source>
        <dbReference type="Proteomes" id="UP001201844"/>
    </source>
</evidence>
<dbReference type="Pfam" id="PF00535">
    <property type="entry name" value="Glycos_transf_2"/>
    <property type="match status" value="1"/>
</dbReference>
<evidence type="ECO:0000313" key="2">
    <source>
        <dbReference type="EMBL" id="MCJ8151401.1"/>
    </source>
</evidence>
<reference evidence="2 3" key="1">
    <citation type="submission" date="2022-02" db="EMBL/GenBank/DDBJ databases">
        <title>Shinella B3.7 sp. nov., isolated from Sediment (Zhairuo Island).</title>
        <authorList>
            <person name="Chen G."/>
        </authorList>
    </citation>
    <scope>NUCLEOTIDE SEQUENCE [LARGE SCALE GENOMIC DNA]</scope>
    <source>
        <strain evidence="2 3">B3.7</strain>
        <plasmid evidence="2">unnamed</plasmid>
    </source>
</reference>
<keyword evidence="2" id="KW-0808">Transferase</keyword>
<dbReference type="SUPFAM" id="SSF53448">
    <property type="entry name" value="Nucleotide-diphospho-sugar transferases"/>
    <property type="match status" value="1"/>
</dbReference>
<keyword evidence="2" id="KW-0328">Glycosyltransferase</keyword>
<dbReference type="Proteomes" id="UP001201844">
    <property type="component" value="Unassembled WGS sequence"/>
</dbReference>
<geneLocation type="plasmid" evidence="2">
    <name>unnamed</name>
</geneLocation>
<dbReference type="PANTHER" id="PTHR22916:SF67">
    <property type="entry name" value="COLANIC ACID BIOSYNTHESIS GLYCOSYL TRANSFERASE WCAE-RELATED"/>
    <property type="match status" value="1"/>
</dbReference>
<accession>A0ABT0CS10</accession>
<dbReference type="EC" id="2.4.-.-" evidence="2"/>
<evidence type="ECO:0000259" key="1">
    <source>
        <dbReference type="Pfam" id="PF00535"/>
    </source>
</evidence>
<name>A0ABT0CS10_9HYPH</name>
<sequence length="360" mass="41656">MAEPINGEARITVVTVTLNVEDVVRATIESVKGQTYQNVTHLIIDGASEDRTVEIAREYDLEGIISEPDNGVYDAMEKGRKLAKGNYVIFLNAGDVFYDKYVCEKIVEFFSKYDVDIAYGDLLPVYFRPTDVHDHPSFVAGVAIDGSVVSNKRHIFDNSIHHQLTIYKKWILEECSYISSDRAISGEYFLLMSAVFAKGAKLGYMPHIITRFALGGISTRNFGKQAVEYNQGRAKLRTMFCPVREDISIEREDEFHVVENWRDVKAQYLQAEVKARGVVHPWLKRRIDRLKPFIKAFILKLLGGFWRRMFYWTVYSEVLRLDSRITETGRNISQVERDLVEEVRDLQRRLRDLEDKNYTK</sequence>
<dbReference type="PANTHER" id="PTHR22916">
    <property type="entry name" value="GLYCOSYLTRANSFERASE"/>
    <property type="match status" value="1"/>
</dbReference>